<dbReference type="EMBL" id="PGFJ01000002">
    <property type="protein sequence ID" value="PJJ80233.1"/>
    <property type="molecule type" value="Genomic_DNA"/>
</dbReference>
<protein>
    <submittedName>
        <fullName evidence="2">Alpha/beta hydrolase family protein</fullName>
    </submittedName>
</protein>
<proteinExistence type="predicted"/>
<dbReference type="GO" id="GO:0016787">
    <property type="term" value="F:hydrolase activity"/>
    <property type="evidence" value="ECO:0007669"/>
    <property type="project" value="UniProtKB-KW"/>
</dbReference>
<name>A0A2H9VPH6_9SPHI</name>
<dbReference type="InterPro" id="IPR029058">
    <property type="entry name" value="AB_hydrolase_fold"/>
</dbReference>
<reference evidence="2 3" key="1">
    <citation type="submission" date="2017-11" db="EMBL/GenBank/DDBJ databases">
        <title>Genomic Encyclopedia of Archaeal and Bacterial Type Strains, Phase II (KMG-II): From Individual Species to Whole Genera.</title>
        <authorList>
            <person name="Goeker M."/>
        </authorList>
    </citation>
    <scope>NUCLEOTIDE SEQUENCE [LARGE SCALE GENOMIC DNA]</scope>
    <source>
        <strain evidence="2 3">DSM 28175</strain>
    </source>
</reference>
<comment type="caution">
    <text evidence="2">The sequence shown here is derived from an EMBL/GenBank/DDBJ whole genome shotgun (WGS) entry which is preliminary data.</text>
</comment>
<dbReference type="PANTHER" id="PTHR42886">
    <property type="entry name" value="RE40534P-RELATED"/>
    <property type="match status" value="1"/>
</dbReference>
<sequence length="277" mass="30772">MIKKETFTLPGARGRGMLADLTYDDQNRTAPVVIFAHGFKGFKDWGTHNLLASYFAENGFRFLKFNFSHNGTTPESPVDFVDLIAFGDNTFTTELDDLATVIDFACNGTSMPRANGVYLIGHSMGGGISIIKAAEDVRVKKLITLGSVANFRNLWPRQAEEQWRLQGVMYFYNSRTQQQMPIKSTLLDDLERNPTRLDIIARAATVKCPWLIMHGDADATVNISHAHDLKAAQPNAELVIVPNGDHTFGGTHPYVKDELPLDLAMFAEAGVSFFKEN</sequence>
<evidence type="ECO:0000313" key="2">
    <source>
        <dbReference type="EMBL" id="PJJ80233.1"/>
    </source>
</evidence>
<dbReference type="PANTHER" id="PTHR42886:SF29">
    <property type="entry name" value="PUMMELIG, ISOFORM A"/>
    <property type="match status" value="1"/>
</dbReference>
<keyword evidence="2" id="KW-0378">Hydrolase</keyword>
<keyword evidence="3" id="KW-1185">Reference proteome</keyword>
<accession>A0A2H9VPH6</accession>
<feature type="domain" description="AB hydrolase-1" evidence="1">
    <location>
        <begin position="33"/>
        <end position="248"/>
    </location>
</feature>
<dbReference type="Pfam" id="PF12697">
    <property type="entry name" value="Abhydrolase_6"/>
    <property type="match status" value="1"/>
</dbReference>
<dbReference type="RefSeq" id="WP_100342522.1">
    <property type="nucleotide sequence ID" value="NZ_PGFJ01000002.1"/>
</dbReference>
<dbReference type="Gene3D" id="3.40.50.1820">
    <property type="entry name" value="alpha/beta hydrolase"/>
    <property type="match status" value="1"/>
</dbReference>
<dbReference type="SUPFAM" id="SSF53474">
    <property type="entry name" value="alpha/beta-Hydrolases"/>
    <property type="match status" value="1"/>
</dbReference>
<dbReference type="AlphaFoldDB" id="A0A2H9VPH6"/>
<gene>
    <name evidence="2" type="ORF">CLV57_3380</name>
</gene>
<evidence type="ECO:0000259" key="1">
    <source>
        <dbReference type="Pfam" id="PF12697"/>
    </source>
</evidence>
<dbReference type="InterPro" id="IPR000073">
    <property type="entry name" value="AB_hydrolase_1"/>
</dbReference>
<evidence type="ECO:0000313" key="3">
    <source>
        <dbReference type="Proteomes" id="UP000242687"/>
    </source>
</evidence>
<organism evidence="2 3">
    <name type="scientific">Mucilaginibacter auburnensis</name>
    <dbReference type="NCBI Taxonomy" id="1457233"/>
    <lineage>
        <taxon>Bacteria</taxon>
        <taxon>Pseudomonadati</taxon>
        <taxon>Bacteroidota</taxon>
        <taxon>Sphingobacteriia</taxon>
        <taxon>Sphingobacteriales</taxon>
        <taxon>Sphingobacteriaceae</taxon>
        <taxon>Mucilaginibacter</taxon>
    </lineage>
</organism>
<dbReference type="OrthoDB" id="9808543at2"/>
<dbReference type="Proteomes" id="UP000242687">
    <property type="component" value="Unassembled WGS sequence"/>
</dbReference>